<keyword evidence="5" id="KW-1185">Reference proteome</keyword>
<dbReference type="InterPro" id="IPR013083">
    <property type="entry name" value="Znf_RING/FYVE/PHD"/>
</dbReference>
<evidence type="ECO:0000256" key="1">
    <source>
        <dbReference type="PROSITE-ProRule" id="PRU00175"/>
    </source>
</evidence>
<reference evidence="4" key="1">
    <citation type="journal article" date="2020" name="Stud. Mycol.">
        <title>101 Dothideomycetes genomes: a test case for predicting lifestyles and emergence of pathogens.</title>
        <authorList>
            <person name="Haridas S."/>
            <person name="Albert R."/>
            <person name="Binder M."/>
            <person name="Bloem J."/>
            <person name="Labutti K."/>
            <person name="Salamov A."/>
            <person name="Andreopoulos B."/>
            <person name="Baker S."/>
            <person name="Barry K."/>
            <person name="Bills G."/>
            <person name="Bluhm B."/>
            <person name="Cannon C."/>
            <person name="Castanera R."/>
            <person name="Culley D."/>
            <person name="Daum C."/>
            <person name="Ezra D."/>
            <person name="Gonzalez J."/>
            <person name="Henrissat B."/>
            <person name="Kuo A."/>
            <person name="Liang C."/>
            <person name="Lipzen A."/>
            <person name="Lutzoni F."/>
            <person name="Magnuson J."/>
            <person name="Mondo S."/>
            <person name="Nolan M."/>
            <person name="Ohm R."/>
            <person name="Pangilinan J."/>
            <person name="Park H.-J."/>
            <person name="Ramirez L."/>
            <person name="Alfaro M."/>
            <person name="Sun H."/>
            <person name="Tritt A."/>
            <person name="Yoshinaga Y."/>
            <person name="Zwiers L.-H."/>
            <person name="Turgeon B."/>
            <person name="Goodwin S."/>
            <person name="Spatafora J."/>
            <person name="Crous P."/>
            <person name="Grigoriev I."/>
        </authorList>
    </citation>
    <scope>NUCLEOTIDE SEQUENCE</scope>
    <source>
        <strain evidence="4">CBS 107.79</strain>
    </source>
</reference>
<feature type="domain" description="RING-type" evidence="3">
    <location>
        <begin position="37"/>
        <end position="98"/>
    </location>
</feature>
<name>A0A6A5UR59_9PLEO</name>
<dbReference type="AlphaFoldDB" id="A0A6A5UR59"/>
<proteinExistence type="predicted"/>
<evidence type="ECO:0000256" key="2">
    <source>
        <dbReference type="SAM" id="Coils"/>
    </source>
</evidence>
<dbReference type="OrthoDB" id="8062037at2759"/>
<organism evidence="4 5">
    <name type="scientific">Bimuria novae-zelandiae CBS 107.79</name>
    <dbReference type="NCBI Taxonomy" id="1447943"/>
    <lineage>
        <taxon>Eukaryota</taxon>
        <taxon>Fungi</taxon>
        <taxon>Dikarya</taxon>
        <taxon>Ascomycota</taxon>
        <taxon>Pezizomycotina</taxon>
        <taxon>Dothideomycetes</taxon>
        <taxon>Pleosporomycetidae</taxon>
        <taxon>Pleosporales</taxon>
        <taxon>Massarineae</taxon>
        <taxon>Didymosphaeriaceae</taxon>
        <taxon>Bimuria</taxon>
    </lineage>
</organism>
<dbReference type="PROSITE" id="PS50089">
    <property type="entry name" value="ZF_RING_2"/>
    <property type="match status" value="1"/>
</dbReference>
<dbReference type="GO" id="GO:0008270">
    <property type="term" value="F:zinc ion binding"/>
    <property type="evidence" value="ECO:0007669"/>
    <property type="project" value="UniProtKB-KW"/>
</dbReference>
<dbReference type="Proteomes" id="UP000800036">
    <property type="component" value="Unassembled WGS sequence"/>
</dbReference>
<dbReference type="SUPFAM" id="SSF57850">
    <property type="entry name" value="RING/U-box"/>
    <property type="match status" value="1"/>
</dbReference>
<protein>
    <recommendedName>
        <fullName evidence="3">RING-type domain-containing protein</fullName>
    </recommendedName>
</protein>
<accession>A0A6A5UR59</accession>
<dbReference type="InterPro" id="IPR001841">
    <property type="entry name" value="Znf_RING"/>
</dbReference>
<dbReference type="Gene3D" id="3.30.40.10">
    <property type="entry name" value="Zinc/RING finger domain, C3HC4 (zinc finger)"/>
    <property type="match status" value="1"/>
</dbReference>
<gene>
    <name evidence="4" type="ORF">BU23DRAFT_660845</name>
</gene>
<sequence>MPVPRASQNQNTLPTSPLQFLANNLQHYHDPGDGETCGICTDGYSIPIPGSGDYIGPPTHAVVVKDIPGCNGHHFHLNCVIELLDSSLASNKKCPYCRTQWIAVPGGLRNASYAPPQIRLRRPEDIDVEDNIGDPARASVVPEVGSRRAQLQEVNAEWLQIYQELEARRVQMRQETDAQQVQMEQDRDARRIRLQQMVDRLNDRNRELH</sequence>
<keyword evidence="1" id="KW-0863">Zinc-finger</keyword>
<keyword evidence="1" id="KW-0862">Zinc</keyword>
<keyword evidence="2" id="KW-0175">Coiled coil</keyword>
<evidence type="ECO:0000313" key="4">
    <source>
        <dbReference type="EMBL" id="KAF1967134.1"/>
    </source>
</evidence>
<dbReference type="EMBL" id="ML976737">
    <property type="protein sequence ID" value="KAF1967134.1"/>
    <property type="molecule type" value="Genomic_DNA"/>
</dbReference>
<keyword evidence="1" id="KW-0479">Metal-binding</keyword>
<evidence type="ECO:0000313" key="5">
    <source>
        <dbReference type="Proteomes" id="UP000800036"/>
    </source>
</evidence>
<feature type="coiled-coil region" evidence="2">
    <location>
        <begin position="148"/>
        <end position="182"/>
    </location>
</feature>
<evidence type="ECO:0000259" key="3">
    <source>
        <dbReference type="PROSITE" id="PS50089"/>
    </source>
</evidence>